<dbReference type="RefSeq" id="WP_005254088.1">
    <property type="nucleotide sequence ID" value="NZ_AJYC02000012.1"/>
</dbReference>
<evidence type="ECO:0000313" key="3">
    <source>
        <dbReference type="EMBL" id="EKT83975.1"/>
    </source>
</evidence>
<dbReference type="InterPro" id="IPR029050">
    <property type="entry name" value="Immunoprotect_excell_Ig-like"/>
</dbReference>
<evidence type="ECO:0000259" key="2">
    <source>
        <dbReference type="Pfam" id="PF11611"/>
    </source>
</evidence>
<protein>
    <recommendedName>
        <fullName evidence="2">DUF4352 domain-containing protein</fullName>
    </recommendedName>
</protein>
<dbReference type="Proteomes" id="UP000005951">
    <property type="component" value="Unassembled WGS sequence"/>
</dbReference>
<evidence type="ECO:0000256" key="1">
    <source>
        <dbReference type="ARBA" id="ARBA00022729"/>
    </source>
</evidence>
<accession>K8Y2V7</accession>
<gene>
    <name evidence="3" type="ORF">WSS_A04945</name>
</gene>
<dbReference type="Pfam" id="PF11611">
    <property type="entry name" value="DUF4352"/>
    <property type="match status" value="1"/>
</dbReference>
<organism evidence="3 4">
    <name type="scientific">Rhodococcus opacus M213</name>
    <dbReference type="NCBI Taxonomy" id="1129896"/>
    <lineage>
        <taxon>Bacteria</taxon>
        <taxon>Bacillati</taxon>
        <taxon>Actinomycetota</taxon>
        <taxon>Actinomycetes</taxon>
        <taxon>Mycobacteriales</taxon>
        <taxon>Nocardiaceae</taxon>
        <taxon>Rhodococcus</taxon>
    </lineage>
</organism>
<dbReference type="InterPro" id="IPR029051">
    <property type="entry name" value="DUF4352"/>
</dbReference>
<sequence length="100" mass="11067">MRDGKFEFVVHSWDGTTAQLSVTNISDRPYSLAMSSQYLFDEQGRKFEPEFDWTSDLAFADLNPGQTVSGALTYILSGAVGDHLELHDSMFSGGVDVKLN</sequence>
<name>K8Y2V7_RHOOP</name>
<dbReference type="Gene3D" id="2.60.40.1240">
    <property type="match status" value="1"/>
</dbReference>
<evidence type="ECO:0000313" key="4">
    <source>
        <dbReference type="Proteomes" id="UP000005951"/>
    </source>
</evidence>
<keyword evidence="1" id="KW-0732">Signal</keyword>
<dbReference type="EMBL" id="AJYC02000012">
    <property type="protein sequence ID" value="EKT83975.1"/>
    <property type="molecule type" value="Genomic_DNA"/>
</dbReference>
<dbReference type="AlphaFoldDB" id="K8Y2V7"/>
<feature type="domain" description="DUF4352" evidence="2">
    <location>
        <begin position="18"/>
        <end position="94"/>
    </location>
</feature>
<proteinExistence type="predicted"/>
<comment type="caution">
    <text evidence="3">The sequence shown here is derived from an EMBL/GenBank/DDBJ whole genome shotgun (WGS) entry which is preliminary data.</text>
</comment>
<reference evidence="3 4" key="1">
    <citation type="journal article" date="2013" name="Genome Announc.">
        <title>Draft Genome Sequence of Rhodococcus opacus Strain M213 Shows a Diverse Catabolic Potential.</title>
        <authorList>
            <person name="Pathak A."/>
            <person name="Green S.J."/>
            <person name="Ogram A."/>
            <person name="Chauhan A."/>
        </authorList>
    </citation>
    <scope>NUCLEOTIDE SEQUENCE [LARGE SCALE GENOMIC DNA]</scope>
    <source>
        <strain evidence="3 4">M213</strain>
    </source>
</reference>